<dbReference type="Proteomes" id="UP001470230">
    <property type="component" value="Unassembled WGS sequence"/>
</dbReference>
<gene>
    <name evidence="2" type="ORF">M9Y10_034720</name>
</gene>
<feature type="compositionally biased region" description="Polar residues" evidence="1">
    <location>
        <begin position="312"/>
        <end position="325"/>
    </location>
</feature>
<evidence type="ECO:0000256" key="1">
    <source>
        <dbReference type="SAM" id="MobiDB-lite"/>
    </source>
</evidence>
<feature type="compositionally biased region" description="Polar residues" evidence="1">
    <location>
        <begin position="283"/>
        <end position="297"/>
    </location>
</feature>
<organism evidence="2 3">
    <name type="scientific">Tritrichomonas musculus</name>
    <dbReference type="NCBI Taxonomy" id="1915356"/>
    <lineage>
        <taxon>Eukaryota</taxon>
        <taxon>Metamonada</taxon>
        <taxon>Parabasalia</taxon>
        <taxon>Tritrichomonadida</taxon>
        <taxon>Tritrichomonadidae</taxon>
        <taxon>Tritrichomonas</taxon>
    </lineage>
</organism>
<reference evidence="2 3" key="1">
    <citation type="submission" date="2024-04" db="EMBL/GenBank/DDBJ databases">
        <title>Tritrichomonas musculus Genome.</title>
        <authorList>
            <person name="Alves-Ferreira E."/>
            <person name="Grigg M."/>
            <person name="Lorenzi H."/>
            <person name="Galac M."/>
        </authorList>
    </citation>
    <scope>NUCLEOTIDE SEQUENCE [LARGE SCALE GENOMIC DNA]</scope>
    <source>
        <strain evidence="2 3">EAF2021</strain>
    </source>
</reference>
<accession>A0ABR2KG77</accession>
<name>A0ABR2KG77_9EUKA</name>
<feature type="compositionally biased region" description="Low complexity" evidence="1">
    <location>
        <begin position="225"/>
        <end position="253"/>
    </location>
</feature>
<dbReference type="EMBL" id="JAPFFF010000005">
    <property type="protein sequence ID" value="KAK8889963.1"/>
    <property type="molecule type" value="Genomic_DNA"/>
</dbReference>
<proteinExistence type="predicted"/>
<evidence type="ECO:0000313" key="2">
    <source>
        <dbReference type="EMBL" id="KAK8889963.1"/>
    </source>
</evidence>
<feature type="region of interest" description="Disordered" evidence="1">
    <location>
        <begin position="221"/>
        <end position="325"/>
    </location>
</feature>
<comment type="caution">
    <text evidence="2">The sequence shown here is derived from an EMBL/GenBank/DDBJ whole genome shotgun (WGS) entry which is preliminary data.</text>
</comment>
<keyword evidence="3" id="KW-1185">Reference proteome</keyword>
<evidence type="ECO:0000313" key="3">
    <source>
        <dbReference type="Proteomes" id="UP001470230"/>
    </source>
</evidence>
<feature type="compositionally biased region" description="Polar residues" evidence="1">
    <location>
        <begin position="262"/>
        <end position="272"/>
    </location>
</feature>
<protein>
    <submittedName>
        <fullName evidence="2">Uncharacterized protein</fullName>
    </submittedName>
</protein>
<sequence length="325" mass="36661">MGVAYVKINQISGIKIDKSARYELSATLSSDNSIVSPVLFQIKKDDINLYLASDNIWMLPYEANSKDDSISITILEGKKKYEKIAKLILPLKWYPPDTVVHESYPMHHFEDNEKKKRSIFADVVVHLSTKGTDPFHAPPGQLLVRPMWVNKNVQQQPQAVGYIPGQCRPPQFIQPQPYGPYAYNTPTYQRMQPPIGIPQIRAGPAPQIFTQQLAPAPYQGYMNVPQQQPVQQPQQFNQQPQQQLQRPQQHMQPLEPQHKIQKPSNKETSSSDDGLENLGGDQISGTNYSAKPNNAGNTKFDLQPEDYVTIMPVTNPSGQTYNPNS</sequence>